<feature type="transmembrane region" description="Helical" evidence="12">
    <location>
        <begin position="276"/>
        <end position="293"/>
    </location>
</feature>
<feature type="transmembrane region" description="Helical" evidence="12">
    <location>
        <begin position="20"/>
        <end position="41"/>
    </location>
</feature>
<keyword evidence="9 12" id="KW-0472">Membrane</keyword>
<proteinExistence type="inferred from homology"/>
<dbReference type="Pfam" id="PF10555">
    <property type="entry name" value="MraY_sig1"/>
    <property type="match status" value="1"/>
</dbReference>
<dbReference type="HAMAP" id="MF_00038">
    <property type="entry name" value="MraY"/>
    <property type="match status" value="1"/>
</dbReference>
<gene>
    <name evidence="12" type="primary">mraY</name>
    <name evidence="14" type="ORF">FHR24_000583</name>
</gene>
<evidence type="ECO:0000256" key="13">
    <source>
        <dbReference type="NCBIfam" id="TIGR00445"/>
    </source>
</evidence>
<protein>
    <recommendedName>
        <fullName evidence="12 13">Phospho-N-acetylmuramoyl-pentapeptide-transferase</fullName>
        <ecNumber evidence="12 13">2.7.8.13</ecNumber>
    </recommendedName>
    <alternativeName>
        <fullName evidence="12">UDP-MurNAc-pentapeptide phosphotransferase</fullName>
    </alternativeName>
</protein>
<keyword evidence="8 12" id="KW-1133">Transmembrane helix</keyword>
<evidence type="ECO:0000256" key="5">
    <source>
        <dbReference type="ARBA" id="ARBA00022692"/>
    </source>
</evidence>
<feature type="transmembrane region" description="Helical" evidence="12">
    <location>
        <begin position="74"/>
        <end position="91"/>
    </location>
</feature>
<keyword evidence="10 12" id="KW-0131">Cell cycle</keyword>
<feature type="transmembrane region" description="Helical" evidence="12">
    <location>
        <begin position="381"/>
        <end position="400"/>
    </location>
</feature>
<dbReference type="Proteomes" id="UP000745859">
    <property type="component" value="Unassembled WGS sequence"/>
</dbReference>
<evidence type="ECO:0000256" key="12">
    <source>
        <dbReference type="HAMAP-Rule" id="MF_00038"/>
    </source>
</evidence>
<comment type="similarity">
    <text evidence="2 12">Belongs to the glycosyltransferase 4 family. MraY subfamily.</text>
</comment>
<evidence type="ECO:0000256" key="2">
    <source>
        <dbReference type="ARBA" id="ARBA00005583"/>
    </source>
</evidence>
<comment type="catalytic activity">
    <reaction evidence="12">
        <text>UDP-N-acetyl-alpha-D-muramoyl-L-alanyl-gamma-D-glutamyl-meso-2,6-diaminopimeloyl-D-alanyl-D-alanine + di-trans,octa-cis-undecaprenyl phosphate = di-trans,octa-cis-undecaprenyl diphospho-N-acetyl-alpha-D-muramoyl-L-alanyl-D-glutamyl-meso-2,6-diaminopimeloyl-D-alanyl-D-alanine + UMP</text>
        <dbReference type="Rhea" id="RHEA:28386"/>
        <dbReference type="ChEBI" id="CHEBI:57865"/>
        <dbReference type="ChEBI" id="CHEBI:60392"/>
        <dbReference type="ChEBI" id="CHEBI:61386"/>
        <dbReference type="ChEBI" id="CHEBI:61387"/>
        <dbReference type="EC" id="2.7.8.13"/>
    </reaction>
</comment>
<dbReference type="EMBL" id="JAASQL010000001">
    <property type="protein sequence ID" value="NIJ44144.1"/>
    <property type="molecule type" value="Genomic_DNA"/>
</dbReference>
<dbReference type="InterPro" id="IPR003524">
    <property type="entry name" value="PNAcMuramoyl-5peptid_Trfase"/>
</dbReference>
<evidence type="ECO:0000256" key="9">
    <source>
        <dbReference type="ARBA" id="ARBA00023136"/>
    </source>
</evidence>
<dbReference type="Pfam" id="PF00953">
    <property type="entry name" value="Glycos_transf_4"/>
    <property type="match status" value="1"/>
</dbReference>
<evidence type="ECO:0000256" key="4">
    <source>
        <dbReference type="ARBA" id="ARBA00022679"/>
    </source>
</evidence>
<keyword evidence="12" id="KW-1003">Cell membrane</keyword>
<keyword evidence="15" id="KW-1185">Reference proteome</keyword>
<evidence type="ECO:0000256" key="3">
    <source>
        <dbReference type="ARBA" id="ARBA00022618"/>
    </source>
</evidence>
<sequence length="403" mass="44694">MYYLFDFLENEYQLTGASLFQFITFRSALAFMVSLLLSTIYGKRLINYLRKQQIGETVRDLGLEGQVQKAGTPTMGGLIIILATLIPVFLFAKLDNIYVIILIITTLWMGVIGFIDDYIKVFKKDKEGLKGKFKVLGQVGLGLFVGVMFYFHPSVTMKSELPFSEKIANTHLFGEAHKSVKTTIPFLKGNEFDYTAVLGWLGDNAADYAWLIFIPVVIFIVTGVSNGANLTDGIDGLAAGTSTIIVAVLGVFAWVSGNIIFSDYLNVMYIPNSGEMTVYISAFAGGLIGFLWYNTYPAQVFMGDTGSLTIGGIIAVIAIAVRKELLIPILAGIFFAENLSVVLQVGWFKYTKKKFGEGRRIFKMAPLHHHYQKKGYHESKIVARFLIIGILLAVLSVVTLKMR</sequence>
<feature type="transmembrane region" description="Helical" evidence="12">
    <location>
        <begin position="327"/>
        <end position="350"/>
    </location>
</feature>
<dbReference type="CDD" id="cd06852">
    <property type="entry name" value="GT_MraY"/>
    <property type="match status" value="1"/>
</dbReference>
<keyword evidence="12" id="KW-0460">Magnesium</keyword>
<evidence type="ECO:0000256" key="7">
    <source>
        <dbReference type="ARBA" id="ARBA00022984"/>
    </source>
</evidence>
<dbReference type="PROSITE" id="PS01348">
    <property type="entry name" value="MRAY_2"/>
    <property type="match status" value="1"/>
</dbReference>
<feature type="transmembrane region" description="Helical" evidence="12">
    <location>
        <begin position="208"/>
        <end position="225"/>
    </location>
</feature>
<dbReference type="PANTHER" id="PTHR22926:SF5">
    <property type="entry name" value="PHOSPHO-N-ACETYLMURAMOYL-PENTAPEPTIDE-TRANSFERASE HOMOLOG"/>
    <property type="match status" value="1"/>
</dbReference>
<dbReference type="PROSITE" id="PS01347">
    <property type="entry name" value="MRAY_1"/>
    <property type="match status" value="1"/>
</dbReference>
<comment type="function">
    <text evidence="12">Catalyzes the initial step of the lipid cycle reactions in the biosynthesis of the cell wall peptidoglycan: transfers peptidoglycan precursor phospho-MurNAc-pentapeptide from UDP-MurNAc-pentapeptide onto the lipid carrier undecaprenyl phosphate, yielding undecaprenyl-pyrophosphoryl-MurNAc-pentapeptide, known as lipid I.</text>
</comment>
<dbReference type="GO" id="GO:0016740">
    <property type="term" value="F:transferase activity"/>
    <property type="evidence" value="ECO:0007669"/>
    <property type="project" value="UniProtKB-KW"/>
</dbReference>
<reference evidence="14 15" key="1">
    <citation type="submission" date="2020-03" db="EMBL/GenBank/DDBJ databases">
        <title>Genomic Encyclopedia of Type Strains, Phase IV (KMG-IV): sequencing the most valuable type-strain genomes for metagenomic binning, comparative biology and taxonomic classification.</title>
        <authorList>
            <person name="Goeker M."/>
        </authorList>
    </citation>
    <scope>NUCLEOTIDE SEQUENCE [LARGE SCALE GENOMIC DNA]</scope>
    <source>
        <strain evidence="14 15">DSM 101599</strain>
    </source>
</reference>
<dbReference type="InterPro" id="IPR018480">
    <property type="entry name" value="PNAcMuramoyl-5peptid_Trfase_CS"/>
</dbReference>
<feature type="transmembrane region" description="Helical" evidence="12">
    <location>
        <begin position="237"/>
        <end position="256"/>
    </location>
</feature>
<name>A0ABX0U5M4_9FLAO</name>
<comment type="cofactor">
    <cofactor evidence="12">
        <name>Mg(2+)</name>
        <dbReference type="ChEBI" id="CHEBI:18420"/>
    </cofactor>
</comment>
<evidence type="ECO:0000313" key="15">
    <source>
        <dbReference type="Proteomes" id="UP000745859"/>
    </source>
</evidence>
<evidence type="ECO:0000256" key="10">
    <source>
        <dbReference type="ARBA" id="ARBA00023306"/>
    </source>
</evidence>
<keyword evidence="6 12" id="KW-0133">Cell shape</keyword>
<keyword evidence="11 12" id="KW-0961">Cell wall biogenesis/degradation</keyword>
<dbReference type="EC" id="2.7.8.13" evidence="12 13"/>
<keyword evidence="7 12" id="KW-0573">Peptidoglycan synthesis</keyword>
<dbReference type="NCBIfam" id="TIGR00445">
    <property type="entry name" value="mraY"/>
    <property type="match status" value="1"/>
</dbReference>
<evidence type="ECO:0000256" key="8">
    <source>
        <dbReference type="ARBA" id="ARBA00022989"/>
    </source>
</evidence>
<comment type="caution">
    <text evidence="14">The sequence shown here is derived from an EMBL/GenBank/DDBJ whole genome shotgun (WGS) entry which is preliminary data.</text>
</comment>
<feature type="transmembrane region" description="Helical" evidence="12">
    <location>
        <begin position="135"/>
        <end position="152"/>
    </location>
</feature>
<dbReference type="PANTHER" id="PTHR22926">
    <property type="entry name" value="PHOSPHO-N-ACETYLMURAMOYL-PENTAPEPTIDE-TRANSFERASE"/>
    <property type="match status" value="1"/>
</dbReference>
<comment type="subcellular location">
    <subcellularLocation>
        <location evidence="12">Cell membrane</location>
        <topology evidence="12">Multi-pass membrane protein</topology>
    </subcellularLocation>
    <subcellularLocation>
        <location evidence="1">Membrane</location>
        <topology evidence="1">Multi-pass membrane protein</topology>
    </subcellularLocation>
</comment>
<feature type="transmembrane region" description="Helical" evidence="12">
    <location>
        <begin position="300"/>
        <end position="321"/>
    </location>
</feature>
<evidence type="ECO:0000256" key="11">
    <source>
        <dbReference type="ARBA" id="ARBA00023316"/>
    </source>
</evidence>
<keyword evidence="12" id="KW-0479">Metal-binding</keyword>
<feature type="transmembrane region" description="Helical" evidence="12">
    <location>
        <begin position="97"/>
        <end position="115"/>
    </location>
</feature>
<comment type="pathway">
    <text evidence="12">Cell wall biogenesis; peptidoglycan biosynthesis.</text>
</comment>
<evidence type="ECO:0000256" key="1">
    <source>
        <dbReference type="ARBA" id="ARBA00004141"/>
    </source>
</evidence>
<organism evidence="14 15">
    <name type="scientific">Wenyingzhuangia heitensis</name>
    <dbReference type="NCBI Taxonomy" id="1487859"/>
    <lineage>
        <taxon>Bacteria</taxon>
        <taxon>Pseudomonadati</taxon>
        <taxon>Bacteroidota</taxon>
        <taxon>Flavobacteriia</taxon>
        <taxon>Flavobacteriales</taxon>
        <taxon>Flavobacteriaceae</taxon>
        <taxon>Wenyingzhuangia</taxon>
    </lineage>
</organism>
<keyword evidence="3 12" id="KW-0132">Cell division</keyword>
<evidence type="ECO:0000313" key="14">
    <source>
        <dbReference type="EMBL" id="NIJ44144.1"/>
    </source>
</evidence>
<keyword evidence="5 12" id="KW-0812">Transmembrane</keyword>
<dbReference type="InterPro" id="IPR000715">
    <property type="entry name" value="Glycosyl_transferase_4"/>
</dbReference>
<evidence type="ECO:0000256" key="6">
    <source>
        <dbReference type="ARBA" id="ARBA00022960"/>
    </source>
</evidence>
<keyword evidence="4 12" id="KW-0808">Transferase</keyword>
<accession>A0ABX0U5M4</accession>